<proteinExistence type="predicted"/>
<feature type="transmembrane region" description="Helical" evidence="1">
    <location>
        <begin position="136"/>
        <end position="157"/>
    </location>
</feature>
<keyword evidence="1" id="KW-0472">Membrane</keyword>
<keyword evidence="1" id="KW-1133">Transmembrane helix</keyword>
<dbReference type="OrthoDB" id="6851830at2"/>
<comment type="caution">
    <text evidence="2">The sequence shown here is derived from an EMBL/GenBank/DDBJ whole genome shotgun (WGS) entry which is preliminary data.</text>
</comment>
<feature type="transmembrane region" description="Helical" evidence="1">
    <location>
        <begin position="95"/>
        <end position="116"/>
    </location>
</feature>
<keyword evidence="1" id="KW-0812">Transmembrane</keyword>
<organism evidence="2 3">
    <name type="scientific">Mycolicibacterium rhodesiae</name>
    <name type="common">Mycobacterium rhodesiae</name>
    <dbReference type="NCBI Taxonomy" id="36814"/>
    <lineage>
        <taxon>Bacteria</taxon>
        <taxon>Bacillati</taxon>
        <taxon>Actinomycetota</taxon>
        <taxon>Actinomycetes</taxon>
        <taxon>Mycobacteriales</taxon>
        <taxon>Mycobacteriaceae</taxon>
        <taxon>Mycolicibacterium</taxon>
    </lineage>
</organism>
<dbReference type="EMBL" id="MVIH01000003">
    <property type="protein sequence ID" value="ORB54665.1"/>
    <property type="molecule type" value="Genomic_DNA"/>
</dbReference>
<dbReference type="Pfam" id="PF09490">
    <property type="entry name" value="CbtA"/>
    <property type="match status" value="1"/>
</dbReference>
<feature type="transmembrane region" description="Helical" evidence="1">
    <location>
        <begin position="169"/>
        <end position="190"/>
    </location>
</feature>
<dbReference type="AlphaFoldDB" id="A0A1X0J0Z7"/>
<reference evidence="2 3" key="1">
    <citation type="submission" date="2016-12" db="EMBL/GenBank/DDBJ databases">
        <title>The new phylogeny of genus Mycobacterium.</title>
        <authorList>
            <person name="Tortoli E."/>
            <person name="Trovato A."/>
            <person name="Cirillo D.M."/>
        </authorList>
    </citation>
    <scope>NUCLEOTIDE SEQUENCE [LARGE SCALE GENOMIC DNA]</scope>
    <source>
        <strain evidence="2 3">DSM 44223</strain>
    </source>
</reference>
<name>A0A1X0J0Z7_MYCRH</name>
<evidence type="ECO:0000256" key="1">
    <source>
        <dbReference type="SAM" id="Phobius"/>
    </source>
</evidence>
<feature type="transmembrane region" description="Helical" evidence="1">
    <location>
        <begin position="57"/>
        <end position="83"/>
    </location>
</feature>
<feature type="transmembrane region" description="Helical" evidence="1">
    <location>
        <begin position="210"/>
        <end position="232"/>
    </location>
</feature>
<keyword evidence="3" id="KW-1185">Reference proteome</keyword>
<accession>A0A1X0J0Z7</accession>
<evidence type="ECO:0000313" key="3">
    <source>
        <dbReference type="Proteomes" id="UP000192534"/>
    </source>
</evidence>
<dbReference type="InterPro" id="IPR012666">
    <property type="entry name" value="CbtA_put"/>
</dbReference>
<sequence>MQKIIGLGLTAGLAGGIAAFVFARILVSPLVDAAIGHEEAHHHGDDHEIFSRALQENVGAGVGTVMFAVVLGALFSVAVAALSMHLSRRGIRTDLRWPVSGVAAIGFVAVNLVPALCFPANPPGVGQADTIGARTSAYLVILLASVALAIVAVAVAVRLSARLGTWSAVAVAGWGYLVSISAVALLLPRFDEVSDHFPAALLADFRINSLLTQALMWLVLGTVFAALLPRVLSTRMVDARR</sequence>
<evidence type="ECO:0000313" key="2">
    <source>
        <dbReference type="EMBL" id="ORB54665.1"/>
    </source>
</evidence>
<dbReference type="Proteomes" id="UP000192534">
    <property type="component" value="Unassembled WGS sequence"/>
</dbReference>
<evidence type="ECO:0008006" key="4">
    <source>
        <dbReference type="Google" id="ProtNLM"/>
    </source>
</evidence>
<gene>
    <name evidence="2" type="ORF">BST42_07570</name>
</gene>
<dbReference type="RefSeq" id="WP_083117976.1">
    <property type="nucleotide sequence ID" value="NZ_JACKUO010000022.1"/>
</dbReference>
<protein>
    <recommendedName>
        <fullName evidence="4">Cobalt transporter</fullName>
    </recommendedName>
</protein>